<evidence type="ECO:0000313" key="6">
    <source>
        <dbReference type="EMBL" id="CAD8859306.1"/>
    </source>
</evidence>
<feature type="domain" description="D-isomer specific 2-hydroxyacid dehydrogenase catalytic" evidence="4">
    <location>
        <begin position="78"/>
        <end position="344"/>
    </location>
</feature>
<dbReference type="SUPFAM" id="SSF52283">
    <property type="entry name" value="Formate/glycerate dehydrogenase catalytic domain-like"/>
    <property type="match status" value="1"/>
</dbReference>
<evidence type="ECO:0000259" key="4">
    <source>
        <dbReference type="Pfam" id="PF00389"/>
    </source>
</evidence>
<dbReference type="Pfam" id="PF00389">
    <property type="entry name" value="2-Hacid_dh"/>
    <property type="match status" value="1"/>
</dbReference>
<gene>
    <name evidence="6" type="ORF">NSCI0253_LOCUS33660</name>
</gene>
<protein>
    <recommendedName>
        <fullName evidence="7">Glycerate dehydrogenase</fullName>
    </recommendedName>
</protein>
<dbReference type="InterPro" id="IPR036291">
    <property type="entry name" value="NAD(P)-bd_dom_sf"/>
</dbReference>
<evidence type="ECO:0000256" key="3">
    <source>
        <dbReference type="RuleBase" id="RU003719"/>
    </source>
</evidence>
<keyword evidence="1 3" id="KW-0560">Oxidoreductase</keyword>
<reference evidence="6" key="1">
    <citation type="submission" date="2021-01" db="EMBL/GenBank/DDBJ databases">
        <authorList>
            <person name="Corre E."/>
            <person name="Pelletier E."/>
            <person name="Niang G."/>
            <person name="Scheremetjew M."/>
            <person name="Finn R."/>
            <person name="Kale V."/>
            <person name="Holt S."/>
            <person name="Cochrane G."/>
            <person name="Meng A."/>
            <person name="Brown T."/>
            <person name="Cohen L."/>
        </authorList>
    </citation>
    <scope>NUCLEOTIDE SEQUENCE</scope>
</reference>
<accession>A0A7S1AMK0</accession>
<feature type="domain" description="D-isomer specific 2-hydroxyacid dehydrogenase NAD-binding" evidence="5">
    <location>
        <begin position="139"/>
        <end position="314"/>
    </location>
</feature>
<dbReference type="SUPFAM" id="SSF51735">
    <property type="entry name" value="NAD(P)-binding Rossmann-fold domains"/>
    <property type="match status" value="1"/>
</dbReference>
<evidence type="ECO:0000256" key="1">
    <source>
        <dbReference type="ARBA" id="ARBA00023002"/>
    </source>
</evidence>
<dbReference type="EMBL" id="HBFQ01047311">
    <property type="protein sequence ID" value="CAD8859306.1"/>
    <property type="molecule type" value="Transcribed_RNA"/>
</dbReference>
<dbReference type="AlphaFoldDB" id="A0A7S1AMK0"/>
<evidence type="ECO:0008006" key="7">
    <source>
        <dbReference type="Google" id="ProtNLM"/>
    </source>
</evidence>
<dbReference type="Gene3D" id="3.40.50.720">
    <property type="entry name" value="NAD(P)-binding Rossmann-like Domain"/>
    <property type="match status" value="2"/>
</dbReference>
<evidence type="ECO:0000256" key="2">
    <source>
        <dbReference type="ARBA" id="ARBA00023027"/>
    </source>
</evidence>
<dbReference type="GO" id="GO:0030267">
    <property type="term" value="F:glyoxylate reductase (NADPH) activity"/>
    <property type="evidence" value="ECO:0007669"/>
    <property type="project" value="TreeGrafter"/>
</dbReference>
<comment type="similarity">
    <text evidence="3">Belongs to the D-isomer specific 2-hydroxyacid dehydrogenase family.</text>
</comment>
<dbReference type="PANTHER" id="PTHR10996:SF178">
    <property type="entry name" value="2-HYDROXYACID DEHYDROGENASE YGL185C-RELATED"/>
    <property type="match status" value="1"/>
</dbReference>
<dbReference type="GO" id="GO:0005829">
    <property type="term" value="C:cytosol"/>
    <property type="evidence" value="ECO:0007669"/>
    <property type="project" value="TreeGrafter"/>
</dbReference>
<keyword evidence="2" id="KW-0520">NAD</keyword>
<sequence length="348" mass="37830">MAFFSPACRALRSGRTVSHLSGLARCPNVVLGPRGMSSARKVALLQDQQIPREQAARTLEEKGFAVEWSLDQPSDAWALVTVTTPVTEDVLARHPACKLVAVSFTGFNHVDLDACKRRGIAVVNVPAYSTDSVAELAVGLTLAVYREIPGGERTLREGGWNHAAGVELRNKVIGVVGVGDIGLRTAELFRAFGPRELLGWSRTEKPKFKASPISGVHVSLEELFDRADVISINVALNAHTQGFISRSLMERLRPEAVLVNVARGGVMDQEALADLLSQRRFRAGLDVFAEEPVPASSSILRVPPDQVVLTPHVAYKTQEALQRRMAITAENLRRHADGEPQNVVLEAS</sequence>
<dbReference type="GO" id="GO:0051287">
    <property type="term" value="F:NAD binding"/>
    <property type="evidence" value="ECO:0007669"/>
    <property type="project" value="InterPro"/>
</dbReference>
<dbReference type="GO" id="GO:0016618">
    <property type="term" value="F:hydroxypyruvate reductase [NAD(P)H] activity"/>
    <property type="evidence" value="ECO:0007669"/>
    <property type="project" value="TreeGrafter"/>
</dbReference>
<dbReference type="InterPro" id="IPR050223">
    <property type="entry name" value="D-isomer_2-hydroxyacid_DH"/>
</dbReference>
<evidence type="ECO:0000259" key="5">
    <source>
        <dbReference type="Pfam" id="PF02826"/>
    </source>
</evidence>
<proteinExistence type="inferred from homology"/>
<dbReference type="InterPro" id="IPR006139">
    <property type="entry name" value="D-isomer_2_OHA_DH_cat_dom"/>
</dbReference>
<organism evidence="6">
    <name type="scientific">Noctiluca scintillans</name>
    <name type="common">Sea sparkle</name>
    <name type="synonym">Red tide dinoflagellate</name>
    <dbReference type="NCBI Taxonomy" id="2966"/>
    <lineage>
        <taxon>Eukaryota</taxon>
        <taxon>Sar</taxon>
        <taxon>Alveolata</taxon>
        <taxon>Dinophyceae</taxon>
        <taxon>Noctilucales</taxon>
        <taxon>Noctilucaceae</taxon>
        <taxon>Noctiluca</taxon>
    </lineage>
</organism>
<dbReference type="Pfam" id="PF02826">
    <property type="entry name" value="2-Hacid_dh_C"/>
    <property type="match status" value="1"/>
</dbReference>
<dbReference type="PANTHER" id="PTHR10996">
    <property type="entry name" value="2-HYDROXYACID DEHYDROGENASE-RELATED"/>
    <property type="match status" value="1"/>
</dbReference>
<name>A0A7S1AMK0_NOCSC</name>
<dbReference type="InterPro" id="IPR006140">
    <property type="entry name" value="D-isomer_DH_NAD-bd"/>
</dbReference>